<keyword evidence="3 5" id="KW-0238">DNA-binding</keyword>
<gene>
    <name evidence="8" type="ORF">DIU31_026565</name>
    <name evidence="9" type="ORF">J3L21_00855</name>
</gene>
<dbReference type="EMBL" id="CP043451">
    <property type="protein sequence ID" value="QEM06895.1"/>
    <property type="molecule type" value="Genomic_DNA"/>
</dbReference>
<evidence type="ECO:0000259" key="7">
    <source>
        <dbReference type="PROSITE" id="PS51755"/>
    </source>
</evidence>
<protein>
    <submittedName>
        <fullName evidence="8">Response regulator transcription factor</fullName>
    </submittedName>
</protein>
<keyword evidence="2" id="KW-0902">Two-component regulatory system</keyword>
<dbReference type="InterPro" id="IPR001867">
    <property type="entry name" value="OmpR/PhoB-type_DNA-bd"/>
</dbReference>
<dbReference type="EMBL" id="CP071880">
    <property type="protein sequence ID" value="QTE50568.1"/>
    <property type="molecule type" value="Genomic_DNA"/>
</dbReference>
<evidence type="ECO:0000313" key="9">
    <source>
        <dbReference type="EMBL" id="QTE50568.1"/>
    </source>
</evidence>
<feature type="domain" description="Response regulatory" evidence="6">
    <location>
        <begin position="8"/>
        <end position="122"/>
    </location>
</feature>
<dbReference type="InterPro" id="IPR036388">
    <property type="entry name" value="WH-like_DNA-bd_sf"/>
</dbReference>
<dbReference type="InterPro" id="IPR039420">
    <property type="entry name" value="WalR-like"/>
</dbReference>
<dbReference type="InterPro" id="IPR001789">
    <property type="entry name" value="Sig_transdc_resp-reg_receiver"/>
</dbReference>
<dbReference type="CDD" id="cd17574">
    <property type="entry name" value="REC_OmpR"/>
    <property type="match status" value="1"/>
</dbReference>
<evidence type="ECO:0000313" key="11">
    <source>
        <dbReference type="Proteomes" id="UP000663940"/>
    </source>
</evidence>
<dbReference type="Pfam" id="PF00072">
    <property type="entry name" value="Response_reg"/>
    <property type="match status" value="1"/>
</dbReference>
<dbReference type="GO" id="GO:0006355">
    <property type="term" value="P:regulation of DNA-templated transcription"/>
    <property type="evidence" value="ECO:0007669"/>
    <property type="project" value="InterPro"/>
</dbReference>
<evidence type="ECO:0000313" key="10">
    <source>
        <dbReference type="Proteomes" id="UP000250557"/>
    </source>
</evidence>
<dbReference type="Gene3D" id="3.40.50.2300">
    <property type="match status" value="1"/>
</dbReference>
<dbReference type="GO" id="GO:0000156">
    <property type="term" value="F:phosphorelay response regulator activity"/>
    <property type="evidence" value="ECO:0007669"/>
    <property type="project" value="TreeGrafter"/>
</dbReference>
<evidence type="ECO:0000256" key="5">
    <source>
        <dbReference type="PROSITE-ProRule" id="PRU01091"/>
    </source>
</evidence>
<evidence type="ECO:0000256" key="3">
    <source>
        <dbReference type="ARBA" id="ARBA00023125"/>
    </source>
</evidence>
<dbReference type="RefSeq" id="WP_112653154.1">
    <property type="nucleotide sequence ID" value="NZ_CP043451.1"/>
</dbReference>
<evidence type="ECO:0000256" key="4">
    <source>
        <dbReference type="PROSITE-ProRule" id="PRU00169"/>
    </source>
</evidence>
<proteinExistence type="predicted"/>
<dbReference type="SUPFAM" id="SSF52172">
    <property type="entry name" value="CheY-like"/>
    <property type="match status" value="1"/>
</dbReference>
<dbReference type="PANTHER" id="PTHR48111:SF40">
    <property type="entry name" value="PHOSPHATE REGULON TRANSCRIPTIONAL REGULATORY PROTEIN PHOB"/>
    <property type="match status" value="1"/>
</dbReference>
<dbReference type="SMART" id="SM00448">
    <property type="entry name" value="REC"/>
    <property type="match status" value="1"/>
</dbReference>
<dbReference type="Pfam" id="PF00486">
    <property type="entry name" value="Trans_reg_C"/>
    <property type="match status" value="1"/>
</dbReference>
<dbReference type="GO" id="GO:0000976">
    <property type="term" value="F:transcription cis-regulatory region binding"/>
    <property type="evidence" value="ECO:0007669"/>
    <property type="project" value="TreeGrafter"/>
</dbReference>
<reference evidence="9 11" key="2">
    <citation type="submission" date="2021-03" db="EMBL/GenBank/DDBJ databases">
        <title>Mucilaginibacter strains isolated from gold and copper mining confer multi heavy-metal resistance.</title>
        <authorList>
            <person name="Li Y."/>
        </authorList>
    </citation>
    <scope>NUCLEOTIDE SEQUENCE [LARGE SCALE GENOMIC DNA]</scope>
    <source>
        <strain evidence="9 11">P2-4</strain>
    </source>
</reference>
<sequence>MANINNVKVLLVEDEPVLAEIVQESLQSRGFNVFQADTIALAKVIYYDSQPDIIVLDVMLPDGSGFDLARQIRNVDTEIPVIFLTSKSLPQDVVEGFESGGNDYLKKPFSLEELIIRIRALLSKNRLVTNKSAGITKIGRYRFHYPQGELNFEQKNRMLTTREGEILNLLIMNKNQLLNRDELLLSLWQNNDYFSSRSLDVFITKLRRYLKDDPSVSILNVRGRGYKLIY</sequence>
<organism evidence="8 10">
    <name type="scientific">Mucilaginibacter rubeus</name>
    <dbReference type="NCBI Taxonomy" id="2027860"/>
    <lineage>
        <taxon>Bacteria</taxon>
        <taxon>Pseudomonadati</taxon>
        <taxon>Bacteroidota</taxon>
        <taxon>Sphingobacteriia</taxon>
        <taxon>Sphingobacteriales</taxon>
        <taxon>Sphingobacteriaceae</taxon>
        <taxon>Mucilaginibacter</taxon>
    </lineage>
</organism>
<keyword evidence="1 4" id="KW-0597">Phosphoprotein</keyword>
<evidence type="ECO:0000256" key="2">
    <source>
        <dbReference type="ARBA" id="ARBA00023012"/>
    </source>
</evidence>
<dbReference type="AlphaFoldDB" id="A0AAE6JJS5"/>
<dbReference type="PROSITE" id="PS51755">
    <property type="entry name" value="OMPR_PHOB"/>
    <property type="match status" value="1"/>
</dbReference>
<dbReference type="PROSITE" id="PS50110">
    <property type="entry name" value="RESPONSE_REGULATORY"/>
    <property type="match status" value="1"/>
</dbReference>
<evidence type="ECO:0000259" key="6">
    <source>
        <dbReference type="PROSITE" id="PS50110"/>
    </source>
</evidence>
<reference evidence="8 10" key="1">
    <citation type="submission" date="2019-08" db="EMBL/GenBank/DDBJ databases">
        <title>Comparative genome analysis confer to the adaptation heavy metal polluted environment.</title>
        <authorList>
            <person name="Li Y."/>
        </authorList>
    </citation>
    <scope>NUCLEOTIDE SEQUENCE [LARGE SCALE GENOMIC DNA]</scope>
    <source>
        <strain evidence="8 10">P2</strain>
    </source>
</reference>
<evidence type="ECO:0000256" key="1">
    <source>
        <dbReference type="ARBA" id="ARBA00022553"/>
    </source>
</evidence>
<feature type="modified residue" description="4-aspartylphosphate" evidence="4">
    <location>
        <position position="57"/>
    </location>
</feature>
<dbReference type="Proteomes" id="UP000250557">
    <property type="component" value="Chromosome"/>
</dbReference>
<feature type="DNA-binding region" description="OmpR/PhoB-type" evidence="5">
    <location>
        <begin position="133"/>
        <end position="230"/>
    </location>
</feature>
<name>A0AAE6JJS5_9SPHI</name>
<dbReference type="GO" id="GO:0032993">
    <property type="term" value="C:protein-DNA complex"/>
    <property type="evidence" value="ECO:0007669"/>
    <property type="project" value="TreeGrafter"/>
</dbReference>
<dbReference type="SMART" id="SM00862">
    <property type="entry name" value="Trans_reg_C"/>
    <property type="match status" value="1"/>
</dbReference>
<feature type="domain" description="OmpR/PhoB-type" evidence="7">
    <location>
        <begin position="133"/>
        <end position="230"/>
    </location>
</feature>
<keyword evidence="11" id="KW-1185">Reference proteome</keyword>
<evidence type="ECO:0000313" key="8">
    <source>
        <dbReference type="EMBL" id="QEM06895.1"/>
    </source>
</evidence>
<accession>A0AAE6JJS5</accession>
<dbReference type="Gene3D" id="1.10.10.10">
    <property type="entry name" value="Winged helix-like DNA-binding domain superfamily/Winged helix DNA-binding domain"/>
    <property type="match status" value="1"/>
</dbReference>
<dbReference type="InterPro" id="IPR011006">
    <property type="entry name" value="CheY-like_superfamily"/>
</dbReference>
<dbReference type="PANTHER" id="PTHR48111">
    <property type="entry name" value="REGULATOR OF RPOS"/>
    <property type="match status" value="1"/>
</dbReference>
<dbReference type="GO" id="GO:0005829">
    <property type="term" value="C:cytosol"/>
    <property type="evidence" value="ECO:0007669"/>
    <property type="project" value="TreeGrafter"/>
</dbReference>
<dbReference type="Proteomes" id="UP000663940">
    <property type="component" value="Chromosome"/>
</dbReference>
<dbReference type="CDD" id="cd00383">
    <property type="entry name" value="trans_reg_C"/>
    <property type="match status" value="1"/>
</dbReference>